<keyword evidence="2" id="KW-1185">Reference proteome</keyword>
<protein>
    <recommendedName>
        <fullName evidence="3">Response regulatory domain-containing protein</fullName>
    </recommendedName>
</protein>
<accession>A0ABW5QEY2</accession>
<evidence type="ECO:0000313" key="1">
    <source>
        <dbReference type="EMBL" id="MFD2646368.1"/>
    </source>
</evidence>
<name>A0ABW5QEY2_9HYPH</name>
<evidence type="ECO:0008006" key="3">
    <source>
        <dbReference type="Google" id="ProtNLM"/>
    </source>
</evidence>
<dbReference type="RefSeq" id="WP_386830931.1">
    <property type="nucleotide sequence ID" value="NZ_JBHUNP010000001.1"/>
</dbReference>
<gene>
    <name evidence="1" type="ORF">ACFSX5_01010</name>
</gene>
<sequence>MHALAHIETMLIVEDEYFISAELEHFATSRGVGTAHVAAGEKAALQLIQTGVVQFATVDVYLRDGMCDAVVEALLEQSIPFVYVSGLQREVCPHLPSAPWVAKPIDYPTLLAAIVSAAGEAGASDQPTARAYSDASGEHCA</sequence>
<reference evidence="2" key="1">
    <citation type="journal article" date="2019" name="Int. J. Syst. Evol. Microbiol.">
        <title>The Global Catalogue of Microorganisms (GCM) 10K type strain sequencing project: providing services to taxonomists for standard genome sequencing and annotation.</title>
        <authorList>
            <consortium name="The Broad Institute Genomics Platform"/>
            <consortium name="The Broad Institute Genome Sequencing Center for Infectious Disease"/>
            <person name="Wu L."/>
            <person name="Ma J."/>
        </authorList>
    </citation>
    <scope>NUCLEOTIDE SEQUENCE [LARGE SCALE GENOMIC DNA]</scope>
    <source>
        <strain evidence="2">CCM 7427</strain>
    </source>
</reference>
<organism evidence="1 2">
    <name type="scientific">Devosia albogilva</name>
    <dbReference type="NCBI Taxonomy" id="429726"/>
    <lineage>
        <taxon>Bacteria</taxon>
        <taxon>Pseudomonadati</taxon>
        <taxon>Pseudomonadota</taxon>
        <taxon>Alphaproteobacteria</taxon>
        <taxon>Hyphomicrobiales</taxon>
        <taxon>Devosiaceae</taxon>
        <taxon>Devosia</taxon>
    </lineage>
</organism>
<comment type="caution">
    <text evidence="1">The sequence shown here is derived from an EMBL/GenBank/DDBJ whole genome shotgun (WGS) entry which is preliminary data.</text>
</comment>
<proteinExistence type="predicted"/>
<dbReference type="SUPFAM" id="SSF52172">
    <property type="entry name" value="CheY-like"/>
    <property type="match status" value="1"/>
</dbReference>
<evidence type="ECO:0000313" key="2">
    <source>
        <dbReference type="Proteomes" id="UP001597521"/>
    </source>
</evidence>
<dbReference type="Gene3D" id="3.40.50.2300">
    <property type="match status" value="1"/>
</dbReference>
<dbReference type="EMBL" id="JBHUNP010000001">
    <property type="protein sequence ID" value="MFD2646368.1"/>
    <property type="molecule type" value="Genomic_DNA"/>
</dbReference>
<dbReference type="InterPro" id="IPR011006">
    <property type="entry name" value="CheY-like_superfamily"/>
</dbReference>
<dbReference type="Proteomes" id="UP001597521">
    <property type="component" value="Unassembled WGS sequence"/>
</dbReference>